<gene>
    <name evidence="3" type="ORF">CLV93_107147</name>
    <name evidence="2" type="ORF">JCM18694_28710</name>
</gene>
<dbReference type="OrthoDB" id="795065at2"/>
<dbReference type="Proteomes" id="UP000240621">
    <property type="component" value="Unassembled WGS sequence"/>
</dbReference>
<accession>A0A2P8CAM4</accession>
<name>A0A2P8CAM4_9BACT</name>
<dbReference type="AlphaFoldDB" id="A0A2P8CAM4"/>
<comment type="caution">
    <text evidence="3">The sequence shown here is derived from an EMBL/GenBank/DDBJ whole genome shotgun (WGS) entry which is preliminary data.</text>
</comment>
<feature type="domain" description="YopA central" evidence="1">
    <location>
        <begin position="123"/>
        <end position="258"/>
    </location>
</feature>
<protein>
    <recommendedName>
        <fullName evidence="1">YopA central domain-containing protein</fullName>
    </recommendedName>
</protein>
<evidence type="ECO:0000313" key="3">
    <source>
        <dbReference type="EMBL" id="PSK82033.1"/>
    </source>
</evidence>
<reference evidence="3 4" key="1">
    <citation type="submission" date="2018-03" db="EMBL/GenBank/DDBJ databases">
        <title>Genomic Encyclopedia of Archaeal and Bacterial Type Strains, Phase II (KMG-II): from individual species to whole genera.</title>
        <authorList>
            <person name="Goeker M."/>
        </authorList>
    </citation>
    <scope>NUCLEOTIDE SEQUENCE [LARGE SCALE GENOMIC DNA]</scope>
    <source>
        <strain evidence="3 4">DSM 27267</strain>
    </source>
</reference>
<dbReference type="EMBL" id="PYGC01000007">
    <property type="protein sequence ID" value="PSK82033.1"/>
    <property type="molecule type" value="Genomic_DNA"/>
</dbReference>
<proteinExistence type="predicted"/>
<dbReference type="Proteomes" id="UP000396862">
    <property type="component" value="Unassembled WGS sequence"/>
</dbReference>
<evidence type="ECO:0000313" key="2">
    <source>
        <dbReference type="EMBL" id="GET22625.1"/>
    </source>
</evidence>
<dbReference type="Pfam" id="PF26308">
    <property type="entry name" value="YopA_M"/>
    <property type="match status" value="1"/>
</dbReference>
<evidence type="ECO:0000313" key="4">
    <source>
        <dbReference type="Proteomes" id="UP000240621"/>
    </source>
</evidence>
<keyword evidence="5" id="KW-1185">Reference proteome</keyword>
<dbReference type="RefSeq" id="WP_106542829.1">
    <property type="nucleotide sequence ID" value="NZ_BLAU01000001.1"/>
</dbReference>
<sequence length="456" mass="52916">MENKEDEFWDKTPRILTSPYMMESINKPIEIFRGSFKVQDNAMCVDVDGNLYFNWFPRREVLFEGVFSGSSIEAFKLLEKDEEIDLFIEQAYFGKASILGVRTKPDIISINGYISYDAVQGDKTIPVTSLNFVIPNLRYFNGSNTKDGTKENGQYFNSRLKFEDDDFEIFIDRFPDFEKLNRALKDSGGFISLYAGEIKKRQGDINYSELQDLLFCFQKFLTFLNGRRTAPLFIQGVYEGKVKWTDFSSRIVDPYKYVVSWPAQVSIDGLDTLWRNYRVLWKQNKDFARSIIHWYVEANMNSGYLEGAIIMTQVALELLYNWLIIEEQKLLIGRDGANITAANKIRLLLSQINLKSKCPETLEKLGLFIKENKLEDGIEAFVLIRNSIVHSQENKRKEIKNLDGDVKFEALELGLWYIEVAMLNILEFEGMYYNRCSRAMWSGEGEEPSPYLKSKS</sequence>
<evidence type="ECO:0000313" key="5">
    <source>
        <dbReference type="Proteomes" id="UP000396862"/>
    </source>
</evidence>
<reference evidence="2 5" key="2">
    <citation type="submission" date="2019-10" db="EMBL/GenBank/DDBJ databases">
        <title>Prolixibacter strains distinguished by the presence of nitrate reductase genes were adept at nitrate-dependent anaerobic corrosion of metallic iron and carbon steel.</title>
        <authorList>
            <person name="Iino T."/>
            <person name="Shono N."/>
            <person name="Ito K."/>
            <person name="Nakamura R."/>
            <person name="Sueoka K."/>
            <person name="Harayama S."/>
            <person name="Ohkuma M."/>
        </authorList>
    </citation>
    <scope>NUCLEOTIDE SEQUENCE [LARGE SCALE GENOMIC DNA]</scope>
    <source>
        <strain evidence="2 5">MIC1-1</strain>
    </source>
</reference>
<evidence type="ECO:0000259" key="1">
    <source>
        <dbReference type="Pfam" id="PF26308"/>
    </source>
</evidence>
<dbReference type="InterPro" id="IPR058684">
    <property type="entry name" value="YopA_M"/>
</dbReference>
<organism evidence="3 4">
    <name type="scientific">Prolixibacter denitrificans</name>
    <dbReference type="NCBI Taxonomy" id="1541063"/>
    <lineage>
        <taxon>Bacteria</taxon>
        <taxon>Pseudomonadati</taxon>
        <taxon>Bacteroidota</taxon>
        <taxon>Bacteroidia</taxon>
        <taxon>Marinilabiliales</taxon>
        <taxon>Prolixibacteraceae</taxon>
        <taxon>Prolixibacter</taxon>
    </lineage>
</organism>
<dbReference type="EMBL" id="BLAU01000001">
    <property type="protein sequence ID" value="GET22625.1"/>
    <property type="molecule type" value="Genomic_DNA"/>
</dbReference>